<accession>A0A8J7TKM7</accession>
<sequence>MSDQASRAVPLVICIAFVLGVYGFSAVSRQADPKFSRELKSSYPTTAYQALFETKSTKGAGTVMLSCDGEGHMRIKELANLVQFSQQVHNTLGQTKVEEVVVNVDRVTILNYLTGKKYIINEQEKTYEEKDLTNLGVGIYDEAMYESSKAKRLPDTTIDGEPVRGWLTTFPLSDADQIEAYFSKRTGCLVKAKGAGVETRLMGYKPVPLPPPAFVPPPSFIKKKSL</sequence>
<dbReference type="AlphaFoldDB" id="A0A8J7TKM7"/>
<dbReference type="EMBL" id="JAFLCK010000001">
    <property type="protein sequence ID" value="MBN8658925.1"/>
    <property type="molecule type" value="Genomic_DNA"/>
</dbReference>
<proteinExistence type="predicted"/>
<organism evidence="1 2">
    <name type="scientific">Candidatus Obscuribacter phosphatis</name>
    <dbReference type="NCBI Taxonomy" id="1906157"/>
    <lineage>
        <taxon>Bacteria</taxon>
        <taxon>Bacillati</taxon>
        <taxon>Candidatus Melainabacteria</taxon>
        <taxon>Candidatus Obscuribacterales</taxon>
        <taxon>Candidatus Obscuribacteraceae</taxon>
        <taxon>Candidatus Obscuribacter</taxon>
    </lineage>
</organism>
<comment type="caution">
    <text evidence="1">The sequence shown here is derived from an EMBL/GenBank/DDBJ whole genome shotgun (WGS) entry which is preliminary data.</text>
</comment>
<evidence type="ECO:0000313" key="1">
    <source>
        <dbReference type="EMBL" id="MBN8658925.1"/>
    </source>
</evidence>
<gene>
    <name evidence="1" type="ORF">J0M35_01070</name>
</gene>
<name>A0A8J7TKM7_9BACT</name>
<protein>
    <submittedName>
        <fullName evidence="1">Uncharacterized protein</fullName>
    </submittedName>
</protein>
<evidence type="ECO:0000313" key="2">
    <source>
        <dbReference type="Proteomes" id="UP000664277"/>
    </source>
</evidence>
<dbReference type="Proteomes" id="UP000664277">
    <property type="component" value="Unassembled WGS sequence"/>
</dbReference>
<reference evidence="1" key="1">
    <citation type="submission" date="2021-02" db="EMBL/GenBank/DDBJ databases">
        <title>Genome-Resolved Metagenomics of a Microbial Community Performing Photosynthetic Biological Nutrient Removal.</title>
        <authorList>
            <person name="Mcdaniel E.A."/>
        </authorList>
    </citation>
    <scope>NUCLEOTIDE SEQUENCE</scope>
    <source>
        <strain evidence="1">UWPOB_OBS1</strain>
    </source>
</reference>